<keyword evidence="2" id="KW-0472">Membrane</keyword>
<feature type="compositionally biased region" description="Polar residues" evidence="1">
    <location>
        <begin position="679"/>
        <end position="702"/>
    </location>
</feature>
<dbReference type="InterPro" id="IPR052448">
    <property type="entry name" value="DnaJ_C16_autophagy_reg"/>
</dbReference>
<dbReference type="AlphaFoldDB" id="A0A4Y7KHR9"/>
<protein>
    <recommendedName>
        <fullName evidence="3">J domain-containing protein</fullName>
    </recommendedName>
</protein>
<keyword evidence="2" id="KW-1133">Transmembrane helix</keyword>
<name>A0A4Y7KHR9_PAPSO</name>
<feature type="transmembrane region" description="Helical" evidence="2">
    <location>
        <begin position="12"/>
        <end position="31"/>
    </location>
</feature>
<dbReference type="SUPFAM" id="SSF46565">
    <property type="entry name" value="Chaperone J-domain"/>
    <property type="match status" value="1"/>
</dbReference>
<evidence type="ECO:0000259" key="3">
    <source>
        <dbReference type="PROSITE" id="PS50076"/>
    </source>
</evidence>
<evidence type="ECO:0000256" key="1">
    <source>
        <dbReference type="SAM" id="MobiDB-lite"/>
    </source>
</evidence>
<reference evidence="4 5" key="1">
    <citation type="journal article" date="2018" name="Science">
        <title>The opium poppy genome and morphinan production.</title>
        <authorList>
            <person name="Guo L."/>
            <person name="Winzer T."/>
            <person name="Yang X."/>
            <person name="Li Y."/>
            <person name="Ning Z."/>
            <person name="He Z."/>
            <person name="Teodor R."/>
            <person name="Lu Y."/>
            <person name="Bowser T.A."/>
            <person name="Graham I.A."/>
            <person name="Ye K."/>
        </authorList>
    </citation>
    <scope>NUCLEOTIDE SEQUENCE [LARGE SCALE GENOMIC DNA]</scope>
    <source>
        <strain evidence="5">cv. HN1</strain>
        <tissue evidence="4">Leaves</tissue>
    </source>
</reference>
<dbReference type="InterPro" id="IPR036869">
    <property type="entry name" value="J_dom_sf"/>
</dbReference>
<feature type="domain" description="J" evidence="3">
    <location>
        <begin position="39"/>
        <end position="101"/>
    </location>
</feature>
<feature type="region of interest" description="Disordered" evidence="1">
    <location>
        <begin position="679"/>
        <end position="746"/>
    </location>
</feature>
<dbReference type="PROSITE" id="PS50076">
    <property type="entry name" value="DNAJ_2"/>
    <property type="match status" value="1"/>
</dbReference>
<dbReference type="PROSITE" id="PS00636">
    <property type="entry name" value="DNAJ_1"/>
    <property type="match status" value="1"/>
</dbReference>
<dbReference type="CDD" id="cd06257">
    <property type="entry name" value="DnaJ"/>
    <property type="match status" value="1"/>
</dbReference>
<dbReference type="Gramene" id="RZC72407">
    <property type="protein sequence ID" value="RZC72407"/>
    <property type="gene ID" value="C5167_035564"/>
</dbReference>
<keyword evidence="5" id="KW-1185">Reference proteome</keyword>
<dbReference type="PANTHER" id="PTHR44303">
    <property type="entry name" value="DNAJ HOMOLOG SUBFAMILY C MEMBER 16"/>
    <property type="match status" value="1"/>
</dbReference>
<proteinExistence type="predicted"/>
<dbReference type="EMBL" id="CM010721">
    <property type="protein sequence ID" value="RZC72407.1"/>
    <property type="molecule type" value="Genomic_DNA"/>
</dbReference>
<keyword evidence="2" id="KW-0812">Transmembrane</keyword>
<organism evidence="4 5">
    <name type="scientific">Papaver somniferum</name>
    <name type="common">Opium poppy</name>
    <dbReference type="NCBI Taxonomy" id="3469"/>
    <lineage>
        <taxon>Eukaryota</taxon>
        <taxon>Viridiplantae</taxon>
        <taxon>Streptophyta</taxon>
        <taxon>Embryophyta</taxon>
        <taxon>Tracheophyta</taxon>
        <taxon>Spermatophyta</taxon>
        <taxon>Magnoliopsida</taxon>
        <taxon>Ranunculales</taxon>
        <taxon>Papaveraceae</taxon>
        <taxon>Papaveroideae</taxon>
        <taxon>Papaver</taxon>
    </lineage>
</organism>
<dbReference type="PANTHER" id="PTHR44303:SF2">
    <property type="entry name" value="DNAJ HOMOLOG SUBFAMILY C MEMBER 16"/>
    <property type="match status" value="1"/>
</dbReference>
<dbReference type="OMA" id="ASANEWT"/>
<gene>
    <name evidence="4" type="ORF">C5167_035564</name>
</gene>
<dbReference type="STRING" id="3469.A0A4Y7KHR9"/>
<sequence>MVPFSSSISLPKAYLFPLILLSLAILFQLFIIPSSFPTSHYDVLGIKHYSSIEEVTEAYEKFSSRWSSGEEEPAVKDFIKIRYAYELLTDTLWKRDYDAFGVDEHLHTLEEVKAKYAEETFSKVVLPLLNASSSVHGFNVLTTEDFKYAIGSSKGLLVQVYSSGSSRSDKFLYNWKRIILPASNNACKWMSFPANLLDGIANTGMVELGESELATYLAERTSAGQPFFRNGLPSLVAFPPGCRNSDCLVRYQGDLSLDAVTDWFATRILGLPRINYYSKETLGQNFIAKSGHHKVKVLYFSKTGERAAPFVRQAARDYWAHASFASILWREEESSIWWNNFEVESAPAFVFLKDPGVKPVVFHGAMSSTSFSEIMEQNKQQVLPQLRSITSMDLGCDARGYSRAGYEATTWYCVILAGRPSVELNKMRETMVRVQDTLSNKGDSGADDENSTLAPQAAAALKEKRLTFTWLDGEAQQLSYLSTRIGRSSLWPNLIWKLTINRILELMLKYCFFYVHTETSFETCGPRRDMTDVPQIIIVRYKRNSTKQDEPKVAKRQPKTIWDTFEEDNEDLASQLVAKYDGTMETQEIIQWVSKIIKDGDSTDLPFFRTTTPDLTPEESDAIWSRGSQTVLSTGQGLKQRVQGIITNIHDHTGDPRLGPILLLAAVLSFGSIYLRRSQSGQANQSNGTSQSTEPNQSSQPTMEEKPSREKRTRRRAVSNKDKPTSIADDVPKDAYNLLPSDPDSD</sequence>
<accession>A0A4Y7KHR9</accession>
<dbReference type="InterPro" id="IPR001623">
    <property type="entry name" value="DnaJ_domain"/>
</dbReference>
<evidence type="ECO:0000256" key="2">
    <source>
        <dbReference type="SAM" id="Phobius"/>
    </source>
</evidence>
<dbReference type="Proteomes" id="UP000316621">
    <property type="component" value="Chromosome 7"/>
</dbReference>
<evidence type="ECO:0000313" key="4">
    <source>
        <dbReference type="EMBL" id="RZC72407.1"/>
    </source>
</evidence>
<dbReference type="Pfam" id="PF00226">
    <property type="entry name" value="DnaJ"/>
    <property type="match status" value="1"/>
</dbReference>
<evidence type="ECO:0000313" key="5">
    <source>
        <dbReference type="Proteomes" id="UP000316621"/>
    </source>
</evidence>
<dbReference type="InterPro" id="IPR018253">
    <property type="entry name" value="DnaJ_domain_CS"/>
</dbReference>
<dbReference type="Gene3D" id="1.10.287.110">
    <property type="entry name" value="DnaJ domain"/>
    <property type="match status" value="1"/>
</dbReference>